<dbReference type="PROSITE" id="PS51745">
    <property type="entry name" value="PB1"/>
    <property type="match status" value="1"/>
</dbReference>
<evidence type="ECO:0000256" key="11">
    <source>
        <dbReference type="SAM" id="MobiDB-lite"/>
    </source>
</evidence>
<organism evidence="13 14">
    <name type="scientific">Lupinus angustifolius</name>
    <name type="common">Narrow-leaved blue lupine</name>
    <dbReference type="NCBI Taxonomy" id="3871"/>
    <lineage>
        <taxon>Eukaryota</taxon>
        <taxon>Viridiplantae</taxon>
        <taxon>Streptophyta</taxon>
        <taxon>Embryophyta</taxon>
        <taxon>Tracheophyta</taxon>
        <taxon>Spermatophyta</taxon>
        <taxon>Magnoliopsida</taxon>
        <taxon>eudicotyledons</taxon>
        <taxon>Gunneridae</taxon>
        <taxon>Pentapetalae</taxon>
        <taxon>rosids</taxon>
        <taxon>fabids</taxon>
        <taxon>Fabales</taxon>
        <taxon>Fabaceae</taxon>
        <taxon>Papilionoideae</taxon>
        <taxon>50 kb inversion clade</taxon>
        <taxon>genistoids sensu lato</taxon>
        <taxon>core genistoids</taxon>
        <taxon>Genisteae</taxon>
        <taxon>Lupinus</taxon>
    </lineage>
</organism>
<dbReference type="PANTHER" id="PTHR31734">
    <property type="entry name" value="AUXIN-RESPONSIVE PROTEIN IAA17"/>
    <property type="match status" value="1"/>
</dbReference>
<dbReference type="GO" id="GO:0006355">
    <property type="term" value="P:regulation of DNA-templated transcription"/>
    <property type="evidence" value="ECO:0007669"/>
    <property type="project" value="InterPro"/>
</dbReference>
<accession>A0A4P1R2K3</accession>
<feature type="domain" description="PB1" evidence="12">
    <location>
        <begin position="125"/>
        <end position="204"/>
    </location>
</feature>
<comment type="similarity">
    <text evidence="2 10">Belongs to the Aux/IAA family.</text>
</comment>
<dbReference type="Proteomes" id="UP000188354">
    <property type="component" value="Chromosome LG12"/>
</dbReference>
<protein>
    <recommendedName>
        <fullName evidence="10">Auxin-induced protein</fullName>
    </recommendedName>
</protein>
<proteinExistence type="inferred from homology"/>
<evidence type="ECO:0000256" key="1">
    <source>
        <dbReference type="ARBA" id="ARBA00004123"/>
    </source>
</evidence>
<comment type="subunit">
    <text evidence="3 10">Homodimers and heterodimers.</text>
</comment>
<dbReference type="AlphaFoldDB" id="A0A4P1R2K3"/>
<evidence type="ECO:0000256" key="7">
    <source>
        <dbReference type="ARBA" id="ARBA00023242"/>
    </source>
</evidence>
<dbReference type="InterPro" id="IPR053793">
    <property type="entry name" value="PB1-like"/>
</dbReference>
<evidence type="ECO:0000313" key="13">
    <source>
        <dbReference type="EMBL" id="OIV99899.1"/>
    </source>
</evidence>
<comment type="subcellular location">
    <subcellularLocation>
        <location evidence="1 10">Nucleus</location>
    </subcellularLocation>
</comment>
<evidence type="ECO:0000256" key="6">
    <source>
        <dbReference type="ARBA" id="ARBA00023163"/>
    </source>
</evidence>
<dbReference type="SUPFAM" id="SSF54277">
    <property type="entry name" value="CAD &amp; PB1 domains"/>
    <property type="match status" value="1"/>
</dbReference>
<evidence type="ECO:0000256" key="10">
    <source>
        <dbReference type="RuleBase" id="RU004549"/>
    </source>
</evidence>
<dbReference type="EMBL" id="CM007372">
    <property type="protein sequence ID" value="OIV99899.1"/>
    <property type="molecule type" value="Genomic_DNA"/>
</dbReference>
<keyword evidence="8 10" id="KW-0927">Auxin signaling pathway</keyword>
<evidence type="ECO:0000256" key="5">
    <source>
        <dbReference type="ARBA" id="ARBA00023015"/>
    </source>
</evidence>
<keyword evidence="4 10" id="KW-0678">Repressor</keyword>
<dbReference type="GO" id="GO:0005634">
    <property type="term" value="C:nucleus"/>
    <property type="evidence" value="ECO:0007669"/>
    <property type="project" value="UniProtKB-SubCell"/>
</dbReference>
<keyword evidence="6 10" id="KW-0804">Transcription</keyword>
<dbReference type="OrthoDB" id="778717at2759"/>
<dbReference type="KEGG" id="lang:109362009"/>
<keyword evidence="14" id="KW-1185">Reference proteome</keyword>
<evidence type="ECO:0000259" key="12">
    <source>
        <dbReference type="PROSITE" id="PS51745"/>
    </source>
</evidence>
<dbReference type="GO" id="GO:0009734">
    <property type="term" value="P:auxin-activated signaling pathway"/>
    <property type="evidence" value="ECO:0007669"/>
    <property type="project" value="UniProtKB-UniRule"/>
</dbReference>
<evidence type="ECO:0000313" key="14">
    <source>
        <dbReference type="Proteomes" id="UP000188354"/>
    </source>
</evidence>
<evidence type="ECO:0000256" key="3">
    <source>
        <dbReference type="ARBA" id="ARBA00011726"/>
    </source>
</evidence>
<dbReference type="STRING" id="3871.A0A4P1R2K3"/>
<evidence type="ECO:0000256" key="9">
    <source>
        <dbReference type="ARBA" id="ARBA00025283"/>
    </source>
</evidence>
<reference evidence="13 14" key="1">
    <citation type="journal article" date="2017" name="Plant Biotechnol. J.">
        <title>A comprehensive draft genome sequence for lupin (Lupinus angustifolius), an emerging health food: insights into plant-microbe interactions and legume evolution.</title>
        <authorList>
            <person name="Hane J.K."/>
            <person name="Ming Y."/>
            <person name="Kamphuis L.G."/>
            <person name="Nelson M.N."/>
            <person name="Garg G."/>
            <person name="Atkins C.A."/>
            <person name="Bayer P.E."/>
            <person name="Bravo A."/>
            <person name="Bringans S."/>
            <person name="Cannon S."/>
            <person name="Edwards D."/>
            <person name="Foley R."/>
            <person name="Gao L.L."/>
            <person name="Harrison M.J."/>
            <person name="Huang W."/>
            <person name="Hurgobin B."/>
            <person name="Li S."/>
            <person name="Liu C.W."/>
            <person name="McGrath A."/>
            <person name="Morahan G."/>
            <person name="Murray J."/>
            <person name="Weller J."/>
            <person name="Jian J."/>
            <person name="Singh K.B."/>
        </authorList>
    </citation>
    <scope>NUCLEOTIDE SEQUENCE [LARGE SCALE GENOMIC DNA]</scope>
    <source>
        <strain evidence="14">cv. Tanjil</strain>
        <tissue evidence="13">Whole plant</tissue>
    </source>
</reference>
<dbReference type="Pfam" id="PF02309">
    <property type="entry name" value="AUX_IAA"/>
    <property type="match status" value="1"/>
</dbReference>
<evidence type="ECO:0000256" key="2">
    <source>
        <dbReference type="ARBA" id="ARBA00006728"/>
    </source>
</evidence>
<dbReference type="InterPro" id="IPR003311">
    <property type="entry name" value="AUX_IAA"/>
</dbReference>
<gene>
    <name evidence="13" type="ORF">TanjilG_26237</name>
</gene>
<comment type="function">
    <text evidence="9">Aux/IAA proteins are short-lived transcriptional factors that function as repressors of early auxin response genes at low auxin concentrations. Repression is thought to result from the interaction with auxin response factors (ARFs), proteins that bind to the auxin-responsive promoter element (AuxRE). Formation of heterodimers with ARF proteins may alter their ability to modulate early auxin response genes expression.</text>
</comment>
<dbReference type="PANTHER" id="PTHR31734:SF38">
    <property type="entry name" value="AUXIN-RESPONSIVE PROTEIN IAA29"/>
    <property type="match status" value="1"/>
</dbReference>
<evidence type="ECO:0000256" key="8">
    <source>
        <dbReference type="ARBA" id="ARBA00023294"/>
    </source>
</evidence>
<feature type="region of interest" description="Disordered" evidence="11">
    <location>
        <begin position="1"/>
        <end position="23"/>
    </location>
</feature>
<sequence length="217" mass="25188">MELQLGLALPNHSSKTLNHDSSHNNKRSFSNFFHHADTHNNTSQVMLPTLSLLSLTPSHSCNLHDNRLSTKNDENDAVGWPPVNSYRKKLRYDNYVDEVAENDQMVWIHHHHHSRSSVAMRRSNMLYVKVKMEGNGIARKINLNMHHSYQTLKETLMDMFGKCHQHSKCYELAYQDQEGDWLLADDVPWKSFTQCAQRLKLVKNSRYRIMPACIASS</sequence>
<keyword evidence="7 10" id="KW-0539">Nucleus</keyword>
<evidence type="ECO:0000256" key="4">
    <source>
        <dbReference type="ARBA" id="ARBA00022491"/>
    </source>
</evidence>
<name>A0A4P1R2K3_LUPAN</name>
<dbReference type="InterPro" id="IPR033389">
    <property type="entry name" value="AUX/IAA_dom"/>
</dbReference>
<dbReference type="Gene3D" id="3.10.20.90">
    <property type="entry name" value="Phosphatidylinositol 3-kinase Catalytic Subunit, Chain A, domain 1"/>
    <property type="match status" value="1"/>
</dbReference>
<dbReference type="Gramene" id="OIV99899">
    <property type="protein sequence ID" value="OIV99899"/>
    <property type="gene ID" value="TanjilG_26237"/>
</dbReference>
<keyword evidence="5 10" id="KW-0805">Transcription regulation</keyword>